<dbReference type="EMBL" id="MT141313">
    <property type="protein sequence ID" value="QJA58210.1"/>
    <property type="molecule type" value="Genomic_DNA"/>
</dbReference>
<dbReference type="AlphaFoldDB" id="A0A6M3IKS8"/>
<protein>
    <submittedName>
        <fullName evidence="2">Uncharacterized protein</fullName>
    </submittedName>
</protein>
<gene>
    <name evidence="2" type="ORF">MM415B01480_0009</name>
</gene>
<accession>A0A6M3IKS8</accession>
<reference evidence="2" key="1">
    <citation type="submission" date="2020-03" db="EMBL/GenBank/DDBJ databases">
        <title>The deep terrestrial virosphere.</title>
        <authorList>
            <person name="Holmfeldt K."/>
            <person name="Nilsson E."/>
            <person name="Simone D."/>
            <person name="Lopez-Fernandez M."/>
            <person name="Wu X."/>
            <person name="de Brujin I."/>
            <person name="Lundin D."/>
            <person name="Andersson A."/>
            <person name="Bertilsson S."/>
            <person name="Dopson M."/>
        </authorList>
    </citation>
    <scope>NUCLEOTIDE SEQUENCE</scope>
    <source>
        <strain evidence="2">MM415B01480</strain>
    </source>
</reference>
<sequence length="251" mass="26610">MATREELIEVREAFAAIFKMPVIKDDTPDAEIEAKIREAVPGLEVTDELAEDIQAILIGMDITDFLGRTIPDAPVDATPEEQATVVPPNRAAIIAAAKDLNANMDGLDPKIQTVAVKTDVLVGSVKAAGALVQAGDKISADTRATLKALGVAVPEPVVKGKRGKKVAGEKPAKVKKERMPRQPKVPGEKSQYGVVSGSKTAMALEMLSGGTHSMADVKAEFGATFYEALKKVQSLGFKVVKDESGKYSITK</sequence>
<feature type="compositionally biased region" description="Basic and acidic residues" evidence="1">
    <location>
        <begin position="166"/>
        <end position="180"/>
    </location>
</feature>
<evidence type="ECO:0000313" key="2">
    <source>
        <dbReference type="EMBL" id="QJA58210.1"/>
    </source>
</evidence>
<proteinExistence type="predicted"/>
<organism evidence="2">
    <name type="scientific">viral metagenome</name>
    <dbReference type="NCBI Taxonomy" id="1070528"/>
    <lineage>
        <taxon>unclassified sequences</taxon>
        <taxon>metagenomes</taxon>
        <taxon>organismal metagenomes</taxon>
    </lineage>
</organism>
<feature type="region of interest" description="Disordered" evidence="1">
    <location>
        <begin position="161"/>
        <end position="192"/>
    </location>
</feature>
<evidence type="ECO:0000256" key="1">
    <source>
        <dbReference type="SAM" id="MobiDB-lite"/>
    </source>
</evidence>
<name>A0A6M3IKS8_9ZZZZ</name>